<accession>A0ABS2XPI4</accession>
<evidence type="ECO:0000256" key="4">
    <source>
        <dbReference type="ARBA" id="ARBA00022989"/>
    </source>
</evidence>
<dbReference type="PANTHER" id="PTHR10258:SF5">
    <property type="entry name" value="CALCIUM-ACTIVATED POTASSIUM CHANNEL SUBUNIT BETA-2"/>
    <property type="match status" value="1"/>
</dbReference>
<dbReference type="Pfam" id="PF03185">
    <property type="entry name" value="CaKB"/>
    <property type="match status" value="1"/>
</dbReference>
<feature type="non-terminal residue" evidence="10">
    <location>
        <position position="395"/>
    </location>
</feature>
<keyword evidence="7" id="KW-0325">Glycoprotein</keyword>
<reference evidence="10" key="1">
    <citation type="journal article" date="2021" name="Cell">
        <title>Tracing the genetic footprints of vertebrate landing in non-teleost ray-finned fishes.</title>
        <authorList>
            <person name="Bi X."/>
            <person name="Wang K."/>
            <person name="Yang L."/>
            <person name="Pan H."/>
            <person name="Jiang H."/>
            <person name="Wei Q."/>
            <person name="Fang M."/>
            <person name="Yu H."/>
            <person name="Zhu C."/>
            <person name="Cai Y."/>
            <person name="He Y."/>
            <person name="Gan X."/>
            <person name="Zeng H."/>
            <person name="Yu D."/>
            <person name="Zhu Y."/>
            <person name="Jiang H."/>
            <person name="Qiu Q."/>
            <person name="Yang H."/>
            <person name="Zhang Y.E."/>
            <person name="Wang W."/>
            <person name="Zhu M."/>
            <person name="He S."/>
            <person name="Zhang G."/>
        </authorList>
    </citation>
    <scope>NUCLEOTIDE SEQUENCE</scope>
    <source>
        <strain evidence="10">Pddl_001</strain>
    </source>
</reference>
<keyword evidence="5" id="KW-0406">Ion transport</keyword>
<keyword evidence="4 9" id="KW-1133">Transmembrane helix</keyword>
<evidence type="ECO:0000256" key="3">
    <source>
        <dbReference type="ARBA" id="ARBA00022692"/>
    </source>
</evidence>
<evidence type="ECO:0000256" key="1">
    <source>
        <dbReference type="ARBA" id="ARBA00004141"/>
    </source>
</evidence>
<sequence length="395" mass="44918">MEWQELDVNHNAQGSKMNILPFKCRARSFAHQTQSSAVRRSGGGGKFSKMFLWTGSRAAQGSQYERRWRSDMNLGPPTLKHSADTAAQKNRAPWQEQISGVCLHVFKIESPTSPDLCLHACYNITNRNLLTRLKASKCMPRYLLPTSHCRSHMHRSDTNPGPPALKHSANTAIQKSRLPYRTVYQKIRAHSHLDKRKTNTALKAGEDRAILLGLTMIMCSVMLYFVLGITILRSYMESVWTEESWCTVLNSSNIGDMNCTFSCGSDCYGVSKYPCLQVFVILNSSGEVYRLSHTEETLEINPECFYVPKCKKTCNMTVIESIAEHFKKHQQFPCFHDRERKQDNVLLTRLYGPSAVFHSLFWPTCMLIGGTLIITMVKLTQYLSLLCEGISKVKR</sequence>
<keyword evidence="6 9" id="KW-0472">Membrane</keyword>
<comment type="caution">
    <text evidence="10">The sequence shown here is derived from an EMBL/GenBank/DDBJ whole genome shotgun (WGS) entry which is preliminary data.</text>
</comment>
<proteinExistence type="predicted"/>
<dbReference type="PRINTS" id="PR01450">
    <property type="entry name" value="BKCHANNELB"/>
</dbReference>
<feature type="transmembrane region" description="Helical" evidence="9">
    <location>
        <begin position="209"/>
        <end position="232"/>
    </location>
</feature>
<keyword evidence="11" id="KW-1185">Reference proteome</keyword>
<name>A0ABS2XPI4_POLSP</name>
<evidence type="ECO:0000256" key="8">
    <source>
        <dbReference type="ARBA" id="ARBA00023303"/>
    </source>
</evidence>
<dbReference type="PANTHER" id="PTHR10258">
    <property type="entry name" value="CALCIUM-ACTIVATED POTASSIUM CHANNEL SUBUNIT BETA"/>
    <property type="match status" value="1"/>
</dbReference>
<evidence type="ECO:0000313" key="11">
    <source>
        <dbReference type="Proteomes" id="UP001166093"/>
    </source>
</evidence>
<evidence type="ECO:0000256" key="6">
    <source>
        <dbReference type="ARBA" id="ARBA00023136"/>
    </source>
</evidence>
<dbReference type="EMBL" id="JAAWVQ010058127">
    <property type="protein sequence ID" value="MBN3276249.1"/>
    <property type="molecule type" value="Genomic_DNA"/>
</dbReference>
<keyword evidence="8" id="KW-0407">Ion channel</keyword>
<keyword evidence="2" id="KW-0813">Transport</keyword>
<organism evidence="10 11">
    <name type="scientific">Polyodon spathula</name>
    <name type="common">North American paddlefish</name>
    <name type="synonym">Squalus spathula</name>
    <dbReference type="NCBI Taxonomy" id="7913"/>
    <lineage>
        <taxon>Eukaryota</taxon>
        <taxon>Metazoa</taxon>
        <taxon>Chordata</taxon>
        <taxon>Craniata</taxon>
        <taxon>Vertebrata</taxon>
        <taxon>Euteleostomi</taxon>
        <taxon>Actinopterygii</taxon>
        <taxon>Chondrostei</taxon>
        <taxon>Acipenseriformes</taxon>
        <taxon>Polyodontidae</taxon>
        <taxon>Polyodon</taxon>
    </lineage>
</organism>
<protein>
    <submittedName>
        <fullName evidence="10">KCMB2 protein</fullName>
    </submittedName>
</protein>
<evidence type="ECO:0000256" key="7">
    <source>
        <dbReference type="ARBA" id="ARBA00023180"/>
    </source>
</evidence>
<evidence type="ECO:0000313" key="10">
    <source>
        <dbReference type="EMBL" id="MBN3276249.1"/>
    </source>
</evidence>
<dbReference type="InterPro" id="IPR003930">
    <property type="entry name" value="K_chnl_Ca-activ_BK_bsu"/>
</dbReference>
<feature type="transmembrane region" description="Helical" evidence="9">
    <location>
        <begin position="360"/>
        <end position="385"/>
    </location>
</feature>
<feature type="non-terminal residue" evidence="10">
    <location>
        <position position="1"/>
    </location>
</feature>
<dbReference type="Proteomes" id="UP001166093">
    <property type="component" value="Unassembled WGS sequence"/>
</dbReference>
<gene>
    <name evidence="10" type="primary">Kcnmb2_0</name>
    <name evidence="10" type="ORF">GTO93_0015307</name>
</gene>
<comment type="subcellular location">
    <subcellularLocation>
        <location evidence="1">Membrane</location>
        <topology evidence="1">Multi-pass membrane protein</topology>
    </subcellularLocation>
</comment>
<dbReference type="Gene3D" id="4.10.81.20">
    <property type="entry name" value="KCNMB2, ball/chain domain"/>
    <property type="match status" value="1"/>
</dbReference>
<dbReference type="InterPro" id="IPR037096">
    <property type="entry name" value="KCNMB2_ball/chain_dom_sf"/>
</dbReference>
<evidence type="ECO:0000256" key="5">
    <source>
        <dbReference type="ARBA" id="ARBA00023065"/>
    </source>
</evidence>
<evidence type="ECO:0000256" key="2">
    <source>
        <dbReference type="ARBA" id="ARBA00022448"/>
    </source>
</evidence>
<keyword evidence="3 9" id="KW-0812">Transmembrane</keyword>
<evidence type="ECO:0000256" key="9">
    <source>
        <dbReference type="SAM" id="Phobius"/>
    </source>
</evidence>